<name>A0ACC2VZZ7_9TREE</name>
<dbReference type="EMBL" id="JASBWT010000005">
    <property type="protein sequence ID" value="KAJ9104629.1"/>
    <property type="molecule type" value="Genomic_DNA"/>
</dbReference>
<comment type="caution">
    <text evidence="1">The sequence shown here is derived from an EMBL/GenBank/DDBJ whole genome shotgun (WGS) entry which is preliminary data.</text>
</comment>
<accession>A0ACC2VZZ7</accession>
<organism evidence="1 2">
    <name type="scientific">Naganishia friedmannii</name>
    <dbReference type="NCBI Taxonomy" id="89922"/>
    <lineage>
        <taxon>Eukaryota</taxon>
        <taxon>Fungi</taxon>
        <taxon>Dikarya</taxon>
        <taxon>Basidiomycota</taxon>
        <taxon>Agaricomycotina</taxon>
        <taxon>Tremellomycetes</taxon>
        <taxon>Filobasidiales</taxon>
        <taxon>Filobasidiaceae</taxon>
        <taxon>Naganishia</taxon>
    </lineage>
</organism>
<dbReference type="Proteomes" id="UP001227268">
    <property type="component" value="Unassembled WGS sequence"/>
</dbReference>
<sequence>MAVVEDYIADSDDEDPAPSEQAYLPAKSYPPAPHVPAAKRTDTIDANIKGLPIQGLLERLSVPVAFQQAALEAQLSDEQVHTTRRRIASTLQEVADRLDIQRPADKATEGHKGKEERILDTKAYATITRFRAIYVTPDDALITPEMTSLANNILKSIKEPTEIARSILLDLKSIFSSNPHPEVSLDSGRRLIRPIGGDAGRSDMFEDQQWKGTWGVWNSLRWCIEVLPTQELVDNIPLILPPLLILMDDYEPSYRIRGLQILPSFLRIPTAVLHRTGIAQLLLRSIQHSISLHTTPPEPLLLEPSLTRLFELLHTLYPEGQGKEEEVAKNVEQAVEKGIVNGWAYSKSRKEGIASSVGVARAVELTFIPTLLSPLTIPSVPYIIPLQRANLRTLHTLLVTIEKTGRAARWRGEILNGVGILLVALSERGVQCGPNDGKLAEGTGTEQRTGKTGNNVAMQPEAGERQGVNRL</sequence>
<reference evidence="1" key="1">
    <citation type="submission" date="2023-04" db="EMBL/GenBank/DDBJ databases">
        <title>Draft Genome sequencing of Naganishia species isolated from polar environments using Oxford Nanopore Technology.</title>
        <authorList>
            <person name="Leo P."/>
            <person name="Venkateswaran K."/>
        </authorList>
    </citation>
    <scope>NUCLEOTIDE SEQUENCE</scope>
    <source>
        <strain evidence="1">MNA-CCFEE 5423</strain>
    </source>
</reference>
<protein>
    <submittedName>
        <fullName evidence="1">Uncharacterized protein</fullName>
    </submittedName>
</protein>
<proteinExistence type="predicted"/>
<evidence type="ECO:0000313" key="1">
    <source>
        <dbReference type="EMBL" id="KAJ9104629.1"/>
    </source>
</evidence>
<keyword evidence="2" id="KW-1185">Reference proteome</keyword>
<gene>
    <name evidence="1" type="ORF">QFC21_002127</name>
</gene>
<evidence type="ECO:0000313" key="2">
    <source>
        <dbReference type="Proteomes" id="UP001227268"/>
    </source>
</evidence>